<gene>
    <name evidence="2" type="ORF">BcDW1_3209</name>
</gene>
<evidence type="ECO:0000256" key="1">
    <source>
        <dbReference type="SAM" id="MobiDB-lite"/>
    </source>
</evidence>
<dbReference type="EMBL" id="KB707801">
    <property type="protein sequence ID" value="EMR88097.1"/>
    <property type="molecule type" value="Genomic_DNA"/>
</dbReference>
<dbReference type="Proteomes" id="UP000012045">
    <property type="component" value="Unassembled WGS sequence"/>
</dbReference>
<reference evidence="3" key="1">
    <citation type="journal article" date="2013" name="Genome Announc.">
        <title>Draft genome sequence of Botrytis cinerea BcDW1, inoculum for noble rot of grape berries.</title>
        <authorList>
            <person name="Blanco-Ulate B."/>
            <person name="Allen G."/>
            <person name="Powell A.L."/>
            <person name="Cantu D."/>
        </authorList>
    </citation>
    <scope>NUCLEOTIDE SEQUENCE [LARGE SCALE GENOMIC DNA]</scope>
    <source>
        <strain evidence="3">BcDW1</strain>
    </source>
</reference>
<feature type="compositionally biased region" description="Basic and acidic residues" evidence="1">
    <location>
        <begin position="75"/>
        <end position="103"/>
    </location>
</feature>
<evidence type="ECO:0000313" key="3">
    <source>
        <dbReference type="Proteomes" id="UP000012045"/>
    </source>
</evidence>
<sequence>MVNKQEVDYKDLLEKVTEIHEEVVDCYRYLNHQFSQREEKIMEKAMIGFPEENQSRIMPARGGYQSRKVLGRGEYQSHKVPVREEHQREKLRQGGFGDDKIRDEKKIGDEEYLDVHNGLKT</sequence>
<feature type="region of interest" description="Disordered" evidence="1">
    <location>
        <begin position="74"/>
        <end position="103"/>
    </location>
</feature>
<protein>
    <submittedName>
        <fullName evidence="2">Uncharacterized protein</fullName>
    </submittedName>
</protein>
<proteinExistence type="predicted"/>
<dbReference type="HOGENOM" id="CLU_2037678_0_0_1"/>
<dbReference type="AlphaFoldDB" id="M7UW60"/>
<evidence type="ECO:0000313" key="2">
    <source>
        <dbReference type="EMBL" id="EMR88097.1"/>
    </source>
</evidence>
<name>M7UW60_BOTF1</name>
<accession>M7UW60</accession>
<organism evidence="2 3">
    <name type="scientific">Botryotinia fuckeliana (strain BcDW1)</name>
    <name type="common">Noble rot fungus</name>
    <name type="synonym">Botrytis cinerea</name>
    <dbReference type="NCBI Taxonomy" id="1290391"/>
    <lineage>
        <taxon>Eukaryota</taxon>
        <taxon>Fungi</taxon>
        <taxon>Dikarya</taxon>
        <taxon>Ascomycota</taxon>
        <taxon>Pezizomycotina</taxon>
        <taxon>Leotiomycetes</taxon>
        <taxon>Helotiales</taxon>
        <taxon>Sclerotiniaceae</taxon>
        <taxon>Botrytis</taxon>
    </lineage>
</organism>